<dbReference type="EMBL" id="BJVI01000077">
    <property type="protein sequence ID" value="GEL20570.1"/>
    <property type="molecule type" value="Genomic_DNA"/>
</dbReference>
<accession>A0A511D6Z5</accession>
<gene>
    <name evidence="2" type="ORF">PA7_44070</name>
</gene>
<dbReference type="InterPro" id="IPR037401">
    <property type="entry name" value="SnoaL-like"/>
</dbReference>
<dbReference type="Proteomes" id="UP000321328">
    <property type="component" value="Unassembled WGS sequence"/>
</dbReference>
<evidence type="ECO:0000313" key="3">
    <source>
        <dbReference type="Proteomes" id="UP000321328"/>
    </source>
</evidence>
<feature type="domain" description="SnoaL-like" evidence="1">
    <location>
        <begin position="38"/>
        <end position="117"/>
    </location>
</feature>
<organism evidence="2 3">
    <name type="scientific">Pseudonocardia asaccharolytica DSM 44247 = NBRC 16224</name>
    <dbReference type="NCBI Taxonomy" id="1123024"/>
    <lineage>
        <taxon>Bacteria</taxon>
        <taxon>Bacillati</taxon>
        <taxon>Actinomycetota</taxon>
        <taxon>Actinomycetes</taxon>
        <taxon>Pseudonocardiales</taxon>
        <taxon>Pseudonocardiaceae</taxon>
        <taxon>Pseudonocardia</taxon>
    </lineage>
</organism>
<dbReference type="AlphaFoldDB" id="A0A511D6Z5"/>
<dbReference type="InterPro" id="IPR032710">
    <property type="entry name" value="NTF2-like_dom_sf"/>
</dbReference>
<proteinExistence type="predicted"/>
<evidence type="ECO:0000259" key="1">
    <source>
        <dbReference type="Pfam" id="PF12680"/>
    </source>
</evidence>
<dbReference type="SUPFAM" id="SSF54427">
    <property type="entry name" value="NTF2-like"/>
    <property type="match status" value="1"/>
</dbReference>
<name>A0A511D6Z5_9PSEU</name>
<comment type="caution">
    <text evidence="2">The sequence shown here is derived from an EMBL/GenBank/DDBJ whole genome shotgun (WGS) entry which is preliminary data.</text>
</comment>
<protein>
    <recommendedName>
        <fullName evidence="1">SnoaL-like domain-containing protein</fullName>
    </recommendedName>
</protein>
<reference evidence="2 3" key="1">
    <citation type="submission" date="2019-07" db="EMBL/GenBank/DDBJ databases">
        <title>Whole genome shotgun sequence of Pseudonocardia asaccharolytica NBRC 16224.</title>
        <authorList>
            <person name="Hosoyama A."/>
            <person name="Uohara A."/>
            <person name="Ohji S."/>
            <person name="Ichikawa N."/>
        </authorList>
    </citation>
    <scope>NUCLEOTIDE SEQUENCE [LARGE SCALE GENOMIC DNA]</scope>
    <source>
        <strain evidence="2 3">NBRC 16224</strain>
    </source>
</reference>
<dbReference type="STRING" id="1123024.GCA_000423625_04851"/>
<dbReference type="Gene3D" id="3.10.450.50">
    <property type="match status" value="1"/>
</dbReference>
<sequence length="120" mass="13152">MTVRQAVRRIGRVVRVAMRSLVASRQDGVRLHPLLETVFNEGGYRAVAAYYTEDTRLIATQTETVEGRPAIERFWQAASEGTNAAGVRRTVQVEDAGSDGELGYLRGTVVLATGERATGW</sequence>
<evidence type="ECO:0000313" key="2">
    <source>
        <dbReference type="EMBL" id="GEL20570.1"/>
    </source>
</evidence>
<dbReference type="Pfam" id="PF12680">
    <property type="entry name" value="SnoaL_2"/>
    <property type="match status" value="1"/>
</dbReference>
<keyword evidence="3" id="KW-1185">Reference proteome</keyword>